<dbReference type="SUPFAM" id="SSF52768">
    <property type="entry name" value="Arginase/deacetylase"/>
    <property type="match status" value="1"/>
</dbReference>
<organism evidence="2 5">
    <name type="scientific">Phytophthora rubi</name>
    <dbReference type="NCBI Taxonomy" id="129364"/>
    <lineage>
        <taxon>Eukaryota</taxon>
        <taxon>Sar</taxon>
        <taxon>Stramenopiles</taxon>
        <taxon>Oomycota</taxon>
        <taxon>Peronosporomycetes</taxon>
        <taxon>Peronosporales</taxon>
        <taxon>Peronosporaceae</taxon>
        <taxon>Phytophthora</taxon>
    </lineage>
</organism>
<protein>
    <recommendedName>
        <fullName evidence="1">Histone deacetylase domain-containing protein</fullName>
    </recommendedName>
</protein>
<keyword evidence="4" id="KW-1185">Reference proteome</keyword>
<evidence type="ECO:0000313" key="5">
    <source>
        <dbReference type="Proteomes" id="UP000435112"/>
    </source>
</evidence>
<dbReference type="EMBL" id="QXFU01000603">
    <property type="protein sequence ID" value="KAE9027821.1"/>
    <property type="molecule type" value="Genomic_DNA"/>
</dbReference>
<dbReference type="Gene3D" id="3.40.800.20">
    <property type="entry name" value="Histone deacetylase domain"/>
    <property type="match status" value="2"/>
</dbReference>
<reference evidence="2 5" key="1">
    <citation type="submission" date="2018-09" db="EMBL/GenBank/DDBJ databases">
        <title>Genomic investigation of the strawberry pathogen Phytophthora fragariae indicates pathogenicity is determined by transcriptional variation in three key races.</title>
        <authorList>
            <person name="Adams T.M."/>
            <person name="Armitage A.D."/>
            <person name="Sobczyk M.K."/>
            <person name="Bates H.J."/>
            <person name="Dunwell J.M."/>
            <person name="Nellist C.F."/>
            <person name="Harrison R.J."/>
        </authorList>
    </citation>
    <scope>NUCLEOTIDE SEQUENCE [LARGE SCALE GENOMIC DNA]</scope>
    <source>
        <strain evidence="2 5">SCRP324</strain>
        <strain evidence="3 4">SCRP333</strain>
    </source>
</reference>
<dbReference type="EMBL" id="QXFT01000355">
    <property type="protein sequence ID" value="KAE9346314.1"/>
    <property type="molecule type" value="Genomic_DNA"/>
</dbReference>
<dbReference type="InterPro" id="IPR023696">
    <property type="entry name" value="Ureohydrolase_dom_sf"/>
</dbReference>
<dbReference type="Proteomes" id="UP000435112">
    <property type="component" value="Unassembled WGS sequence"/>
</dbReference>
<feature type="domain" description="Histone deacetylase" evidence="1">
    <location>
        <begin position="6"/>
        <end position="125"/>
    </location>
</feature>
<dbReference type="InterPro" id="IPR003084">
    <property type="entry name" value="HDAC_I/II"/>
</dbReference>
<dbReference type="GO" id="GO:0004407">
    <property type="term" value="F:histone deacetylase activity"/>
    <property type="evidence" value="ECO:0007669"/>
    <property type="project" value="InterPro"/>
</dbReference>
<feature type="domain" description="Histone deacetylase" evidence="1">
    <location>
        <begin position="162"/>
        <end position="297"/>
    </location>
</feature>
<dbReference type="Proteomes" id="UP000434957">
    <property type="component" value="Unassembled WGS sequence"/>
</dbReference>
<dbReference type="CDD" id="cd09996">
    <property type="entry name" value="HDAC_classII_1"/>
    <property type="match status" value="1"/>
</dbReference>
<gene>
    <name evidence="2" type="ORF">PR002_g10571</name>
    <name evidence="3" type="ORF">PR003_g7507</name>
</gene>
<dbReference type="GO" id="GO:0040029">
    <property type="term" value="P:epigenetic regulation of gene expression"/>
    <property type="evidence" value="ECO:0007669"/>
    <property type="project" value="TreeGrafter"/>
</dbReference>
<name>A0A6A3M6L2_9STRA</name>
<dbReference type="GO" id="GO:0000118">
    <property type="term" value="C:histone deacetylase complex"/>
    <property type="evidence" value="ECO:0007669"/>
    <property type="project" value="TreeGrafter"/>
</dbReference>
<comment type="caution">
    <text evidence="2">The sequence shown here is derived from an EMBL/GenBank/DDBJ whole genome shotgun (WGS) entry which is preliminary data.</text>
</comment>
<dbReference type="AlphaFoldDB" id="A0A6A3M6L2"/>
<dbReference type="PANTHER" id="PTHR10625:SF31">
    <property type="entry name" value="HISTONE DEACETYLASE DOMAIN-CONTAINING PROTEIN"/>
    <property type="match status" value="1"/>
</dbReference>
<proteinExistence type="predicted"/>
<dbReference type="PRINTS" id="PR01271">
    <property type="entry name" value="HISDACETLASE"/>
</dbReference>
<evidence type="ECO:0000259" key="1">
    <source>
        <dbReference type="Pfam" id="PF00850"/>
    </source>
</evidence>
<evidence type="ECO:0000313" key="4">
    <source>
        <dbReference type="Proteomes" id="UP000434957"/>
    </source>
</evidence>
<evidence type="ECO:0000313" key="3">
    <source>
        <dbReference type="EMBL" id="KAE9346314.1"/>
    </source>
</evidence>
<dbReference type="InterPro" id="IPR023801">
    <property type="entry name" value="His_deacetylse_dom"/>
</dbReference>
<accession>A0A6A3M6L2</accession>
<sequence length="343" mass="37470">MEPFRHWESPETKRRFHSLLAVSGLLEKLELVKPQVATIAQLERVHTRQYLEELERASAREEGGNAGEEAPFSQFAFDIARLSAGGVLAAADAVMDGKVDSAYALTRPPGHHAVKDRGMGFCLLNPNQFSSVLRGSQFDAVYGQVGRQVGRSLASSTGKWEWGDDNVLFVSLHQDNNYPADSGAVSERGGGKGEGFTINVPLPPGSGSGAYEYAFKKVVVPALEQFKPDFVLVSSGFDASYADPLAAMILSSNVFRFMARELVEAAKRLCGGRIVFAHEGGYSETYVPFCGAAVLEELLGVHGVDKQIKDPFLSEVERWGYQELQEHQKKAVDRVVVSTNVRT</sequence>
<dbReference type="GO" id="GO:0005737">
    <property type="term" value="C:cytoplasm"/>
    <property type="evidence" value="ECO:0007669"/>
    <property type="project" value="TreeGrafter"/>
</dbReference>
<dbReference type="InterPro" id="IPR037138">
    <property type="entry name" value="His_deacetylse_dom_sf"/>
</dbReference>
<dbReference type="PANTHER" id="PTHR10625">
    <property type="entry name" value="HISTONE DEACETYLASE HDAC1-RELATED"/>
    <property type="match status" value="1"/>
</dbReference>
<dbReference type="Pfam" id="PF00850">
    <property type="entry name" value="Hist_deacetyl"/>
    <property type="match status" value="2"/>
</dbReference>
<evidence type="ECO:0000313" key="2">
    <source>
        <dbReference type="EMBL" id="KAE9027821.1"/>
    </source>
</evidence>
<dbReference type="OrthoDB" id="424012at2759"/>